<evidence type="ECO:0000256" key="1">
    <source>
        <dbReference type="SAM" id="Phobius"/>
    </source>
</evidence>
<name>A0ABT5TI23_9GAMM</name>
<proteinExistence type="predicted"/>
<keyword evidence="1" id="KW-0472">Membrane</keyword>
<organism evidence="2 3">
    <name type="scientific">Shewanella metallivivens</name>
    <dbReference type="NCBI Taxonomy" id="2872342"/>
    <lineage>
        <taxon>Bacteria</taxon>
        <taxon>Pseudomonadati</taxon>
        <taxon>Pseudomonadota</taxon>
        <taxon>Gammaproteobacteria</taxon>
        <taxon>Alteromonadales</taxon>
        <taxon>Shewanellaceae</taxon>
        <taxon>Shewanella</taxon>
    </lineage>
</organism>
<feature type="transmembrane region" description="Helical" evidence="1">
    <location>
        <begin position="30"/>
        <end position="48"/>
    </location>
</feature>
<sequence>MSNAIKYLLLGALVCLALICYSVGSATGAVAFIIMGVLLEIAFWLGIIKSTRSRRTSR</sequence>
<accession>A0ABT5TI23</accession>
<protein>
    <submittedName>
        <fullName evidence="2">Uncharacterized protein</fullName>
    </submittedName>
</protein>
<evidence type="ECO:0000313" key="3">
    <source>
        <dbReference type="Proteomes" id="UP001213691"/>
    </source>
</evidence>
<keyword evidence="1" id="KW-0812">Transmembrane</keyword>
<keyword evidence="3" id="KW-1185">Reference proteome</keyword>
<gene>
    <name evidence="2" type="ORF">PQR79_03765</name>
</gene>
<dbReference type="EMBL" id="JAQQPZ010000002">
    <property type="protein sequence ID" value="MDD8058251.1"/>
    <property type="molecule type" value="Genomic_DNA"/>
</dbReference>
<keyword evidence="1" id="KW-1133">Transmembrane helix</keyword>
<evidence type="ECO:0000313" key="2">
    <source>
        <dbReference type="EMBL" id="MDD8058251.1"/>
    </source>
</evidence>
<comment type="caution">
    <text evidence="2">The sequence shown here is derived from an EMBL/GenBank/DDBJ whole genome shotgun (WGS) entry which is preliminary data.</text>
</comment>
<feature type="transmembrane region" description="Helical" evidence="1">
    <location>
        <begin position="7"/>
        <end position="24"/>
    </location>
</feature>
<dbReference type="RefSeq" id="WP_238104043.1">
    <property type="nucleotide sequence ID" value="NZ_JAQQPZ010000002.1"/>
</dbReference>
<dbReference type="Proteomes" id="UP001213691">
    <property type="component" value="Unassembled WGS sequence"/>
</dbReference>
<reference evidence="2 3" key="1">
    <citation type="submission" date="2023-02" db="EMBL/GenBank/DDBJ databases">
        <title>Genome sequence of Shewanella metallivivens ER-Te-42B-Light, sp. nov., enriched from sulfide tube worms (Riftia pachyptila) isolated from Explorer Ridge in the Pacific Ocean.</title>
        <authorList>
            <person name="Maltman C."/>
            <person name="Kuzyk S.B."/>
            <person name="Kyndt J.A."/>
            <person name="Yurkov V."/>
        </authorList>
    </citation>
    <scope>NUCLEOTIDE SEQUENCE [LARGE SCALE GENOMIC DNA]</scope>
    <source>
        <strain evidence="2 3">ER-Te-42B-Light</strain>
    </source>
</reference>